<reference evidence="1 2" key="1">
    <citation type="journal article" date="2023" name="G3 (Bethesda)">
        <title>A chromosome-level genome assembly of Zasmidium syzygii isolated from banana leaves.</title>
        <authorList>
            <person name="van Westerhoven A.C."/>
            <person name="Mehrabi R."/>
            <person name="Talebi R."/>
            <person name="Steentjes M.B.F."/>
            <person name="Corcolon B."/>
            <person name="Chong P.A."/>
            <person name="Kema G.H.J."/>
            <person name="Seidl M.F."/>
        </authorList>
    </citation>
    <scope>NUCLEOTIDE SEQUENCE [LARGE SCALE GENOMIC DNA]</scope>
    <source>
        <strain evidence="1 2">P124</strain>
    </source>
</reference>
<sequence length="175" mass="18848">MPTNASVDRALAAIAKDDSKKLGVIVNGKAITTGQYIPKAEAQTAPQISLSTATPSQTYLLISLDLDAPFQSFRALGPILHWIQPGFVLDTTTSTLVSKEPFIANYIGPAPPPGSGPHRYSFYLFQQPEGFDGKKFAPADGKEMGNWGRMRFDLDAWIAKAGLGDPIAANYFTSN</sequence>
<dbReference type="InterPro" id="IPR035810">
    <property type="entry name" value="PEBP_euk"/>
</dbReference>
<dbReference type="Proteomes" id="UP001305779">
    <property type="component" value="Unassembled WGS sequence"/>
</dbReference>
<comment type="caution">
    <text evidence="1">The sequence shown here is derived from an EMBL/GenBank/DDBJ whole genome shotgun (WGS) entry which is preliminary data.</text>
</comment>
<dbReference type="Pfam" id="PF01161">
    <property type="entry name" value="PBP"/>
    <property type="match status" value="1"/>
</dbReference>
<dbReference type="PANTHER" id="PTHR11362">
    <property type="entry name" value="PHOSPHATIDYLETHANOLAMINE-BINDING PROTEIN"/>
    <property type="match status" value="1"/>
</dbReference>
<dbReference type="InterPro" id="IPR036610">
    <property type="entry name" value="PEBP-like_sf"/>
</dbReference>
<dbReference type="Gene3D" id="3.90.280.10">
    <property type="entry name" value="PEBP-like"/>
    <property type="match status" value="1"/>
</dbReference>
<dbReference type="SUPFAM" id="SSF49777">
    <property type="entry name" value="PEBP-like"/>
    <property type="match status" value="1"/>
</dbReference>
<dbReference type="PANTHER" id="PTHR11362:SF78">
    <property type="entry name" value="PROTEASE INHIBITOR"/>
    <property type="match status" value="1"/>
</dbReference>
<accession>A0ABR0DWQ6</accession>
<dbReference type="EMBL" id="JAXOVC010000016">
    <property type="protein sequence ID" value="KAK4493620.1"/>
    <property type="molecule type" value="Genomic_DNA"/>
</dbReference>
<evidence type="ECO:0008006" key="3">
    <source>
        <dbReference type="Google" id="ProtNLM"/>
    </source>
</evidence>
<proteinExistence type="predicted"/>
<dbReference type="InterPro" id="IPR008914">
    <property type="entry name" value="PEBP"/>
</dbReference>
<name>A0ABR0DWQ6_ZASCE</name>
<organism evidence="1 2">
    <name type="scientific">Zasmidium cellare</name>
    <name type="common">Wine cellar mold</name>
    <name type="synonym">Racodium cellare</name>
    <dbReference type="NCBI Taxonomy" id="395010"/>
    <lineage>
        <taxon>Eukaryota</taxon>
        <taxon>Fungi</taxon>
        <taxon>Dikarya</taxon>
        <taxon>Ascomycota</taxon>
        <taxon>Pezizomycotina</taxon>
        <taxon>Dothideomycetes</taxon>
        <taxon>Dothideomycetidae</taxon>
        <taxon>Mycosphaerellales</taxon>
        <taxon>Mycosphaerellaceae</taxon>
        <taxon>Zasmidium</taxon>
    </lineage>
</organism>
<evidence type="ECO:0000313" key="1">
    <source>
        <dbReference type="EMBL" id="KAK4493620.1"/>
    </source>
</evidence>
<evidence type="ECO:0000313" key="2">
    <source>
        <dbReference type="Proteomes" id="UP001305779"/>
    </source>
</evidence>
<gene>
    <name evidence="1" type="ORF">PRZ48_015287</name>
</gene>
<keyword evidence="2" id="KW-1185">Reference proteome</keyword>
<dbReference type="CDD" id="cd00866">
    <property type="entry name" value="PEBP_euk"/>
    <property type="match status" value="1"/>
</dbReference>
<protein>
    <recommendedName>
        <fullName evidence="3">PEBP-like protein</fullName>
    </recommendedName>
</protein>